<dbReference type="InterPro" id="IPR021344">
    <property type="entry name" value="DUF2970"/>
</dbReference>
<sequence>MSTQRSFAETLVAVAWSFAGLRRKRDFDRDVGALNPLYVLAAGVLGCALFVGVLLAAVRFATA</sequence>
<dbReference type="AlphaFoldDB" id="A0A7X2LTX2"/>
<evidence type="ECO:0000313" key="2">
    <source>
        <dbReference type="EMBL" id="MRV72422.1"/>
    </source>
</evidence>
<gene>
    <name evidence="2" type="ORF">GJ700_11945</name>
</gene>
<dbReference type="Proteomes" id="UP000446768">
    <property type="component" value="Unassembled WGS sequence"/>
</dbReference>
<evidence type="ECO:0000313" key="3">
    <source>
        <dbReference type="Proteomes" id="UP000446768"/>
    </source>
</evidence>
<name>A0A7X2LTX2_9BURK</name>
<feature type="transmembrane region" description="Helical" evidence="1">
    <location>
        <begin position="37"/>
        <end position="58"/>
    </location>
</feature>
<evidence type="ECO:0000256" key="1">
    <source>
        <dbReference type="SAM" id="Phobius"/>
    </source>
</evidence>
<keyword evidence="1" id="KW-0472">Membrane</keyword>
<keyword evidence="1" id="KW-1133">Transmembrane helix</keyword>
<accession>A0A7X2LTX2</accession>
<proteinExistence type="predicted"/>
<protein>
    <submittedName>
        <fullName evidence="2">DUF2970 domain-containing protein</fullName>
    </submittedName>
</protein>
<comment type="caution">
    <text evidence="2">The sequence shown here is derived from an EMBL/GenBank/DDBJ whole genome shotgun (WGS) entry which is preliminary data.</text>
</comment>
<dbReference type="EMBL" id="WKJJ01000006">
    <property type="protein sequence ID" value="MRV72422.1"/>
    <property type="molecule type" value="Genomic_DNA"/>
</dbReference>
<dbReference type="RefSeq" id="WP_154373940.1">
    <property type="nucleotide sequence ID" value="NZ_WKJJ01000006.1"/>
</dbReference>
<keyword evidence="3" id="KW-1185">Reference proteome</keyword>
<reference evidence="2 3" key="1">
    <citation type="submission" date="2019-11" db="EMBL/GenBank/DDBJ databases">
        <title>Novel species isolated from a subtropical stream in China.</title>
        <authorList>
            <person name="Lu H."/>
        </authorList>
    </citation>
    <scope>NUCLEOTIDE SEQUENCE [LARGE SCALE GENOMIC DNA]</scope>
    <source>
        <strain evidence="2 3">FT92W</strain>
    </source>
</reference>
<organism evidence="2 3">
    <name type="scientific">Pseudoduganella rivuli</name>
    <dbReference type="NCBI Taxonomy" id="2666085"/>
    <lineage>
        <taxon>Bacteria</taxon>
        <taxon>Pseudomonadati</taxon>
        <taxon>Pseudomonadota</taxon>
        <taxon>Betaproteobacteria</taxon>
        <taxon>Burkholderiales</taxon>
        <taxon>Oxalobacteraceae</taxon>
        <taxon>Telluria group</taxon>
        <taxon>Pseudoduganella</taxon>
    </lineage>
</organism>
<keyword evidence="1" id="KW-0812">Transmembrane</keyword>
<dbReference type="Pfam" id="PF11174">
    <property type="entry name" value="DUF2970"/>
    <property type="match status" value="1"/>
</dbReference>